<evidence type="ECO:0008006" key="4">
    <source>
        <dbReference type="Google" id="ProtNLM"/>
    </source>
</evidence>
<reference evidence="2 3" key="1">
    <citation type="submission" date="2020-01" db="EMBL/GenBank/DDBJ databases">
        <title>Ponticoccus aerotolerans gen. nov., sp. nov., an anaerobic bacterium and proposal of Ponticoccusceae fam. nov., Ponticoccusles ord. nov. and Ponticoccuse classis nov. in the phylum Kiritimatiellaeota.</title>
        <authorList>
            <person name="Zhou L.Y."/>
            <person name="Du Z.J."/>
        </authorList>
    </citation>
    <scope>NUCLEOTIDE SEQUENCE [LARGE SCALE GENOMIC DNA]</scope>
    <source>
        <strain evidence="2 3">S-5007</strain>
    </source>
</reference>
<name>A0A6P1MA46_9BACT</name>
<dbReference type="Proteomes" id="UP000464954">
    <property type="component" value="Chromosome"/>
</dbReference>
<feature type="transmembrane region" description="Helical" evidence="1">
    <location>
        <begin position="65"/>
        <end position="82"/>
    </location>
</feature>
<protein>
    <recommendedName>
        <fullName evidence="4">EamA domain-containing protein</fullName>
    </recommendedName>
</protein>
<organism evidence="2 3">
    <name type="scientific">Tichowtungia aerotolerans</name>
    <dbReference type="NCBI Taxonomy" id="2697043"/>
    <lineage>
        <taxon>Bacteria</taxon>
        <taxon>Pseudomonadati</taxon>
        <taxon>Kiritimatiellota</taxon>
        <taxon>Tichowtungiia</taxon>
        <taxon>Tichowtungiales</taxon>
        <taxon>Tichowtungiaceae</taxon>
        <taxon>Tichowtungia</taxon>
    </lineage>
</organism>
<accession>A0A6P1MA46</accession>
<keyword evidence="1" id="KW-0812">Transmembrane</keyword>
<dbReference type="InterPro" id="IPR037185">
    <property type="entry name" value="EmrE-like"/>
</dbReference>
<dbReference type="EMBL" id="CP047593">
    <property type="protein sequence ID" value="QHI69953.1"/>
    <property type="molecule type" value="Genomic_DNA"/>
</dbReference>
<keyword evidence="1" id="KW-0472">Membrane</keyword>
<sequence>MFSVLPAVAGGIIIKYRQPGSEEPRIGITLMQAANLCFAFGHIFIVEQWQHCRIARRTSAGSPAVFNNLKIPIGILVSVLIFHKKANWLRLFGGGLLMIIALVLNKYRRK</sequence>
<gene>
    <name evidence="2" type="ORF">GT409_10985</name>
</gene>
<dbReference type="KEGG" id="taer:GT409_10985"/>
<dbReference type="AlphaFoldDB" id="A0A6P1MA46"/>
<evidence type="ECO:0000313" key="2">
    <source>
        <dbReference type="EMBL" id="QHI69953.1"/>
    </source>
</evidence>
<proteinExistence type="predicted"/>
<dbReference type="RefSeq" id="WP_160629134.1">
    <property type="nucleotide sequence ID" value="NZ_CP047593.1"/>
</dbReference>
<keyword evidence="3" id="KW-1185">Reference proteome</keyword>
<evidence type="ECO:0000313" key="3">
    <source>
        <dbReference type="Proteomes" id="UP000464954"/>
    </source>
</evidence>
<feature type="transmembrane region" description="Helical" evidence="1">
    <location>
        <begin position="26"/>
        <end position="45"/>
    </location>
</feature>
<evidence type="ECO:0000256" key="1">
    <source>
        <dbReference type="SAM" id="Phobius"/>
    </source>
</evidence>
<dbReference type="SUPFAM" id="SSF103481">
    <property type="entry name" value="Multidrug resistance efflux transporter EmrE"/>
    <property type="match status" value="1"/>
</dbReference>
<feature type="transmembrane region" description="Helical" evidence="1">
    <location>
        <begin position="88"/>
        <end position="105"/>
    </location>
</feature>
<keyword evidence="1" id="KW-1133">Transmembrane helix</keyword>